<dbReference type="Pfam" id="PF18832">
    <property type="entry name" value="LPD18"/>
    <property type="match status" value="1"/>
</dbReference>
<feature type="domain" description="Large polyvalent protein-associated" evidence="1">
    <location>
        <begin position="4"/>
        <end position="82"/>
    </location>
</feature>
<proteinExistence type="predicted"/>
<organism evidence="2">
    <name type="scientific">Caudovirales sp. ctlwr10</name>
    <dbReference type="NCBI Taxonomy" id="2825771"/>
    <lineage>
        <taxon>Viruses</taxon>
        <taxon>Duplodnaviria</taxon>
        <taxon>Heunggongvirae</taxon>
        <taxon>Uroviricota</taxon>
        <taxon>Caudoviricetes</taxon>
    </lineage>
</organism>
<accession>A0A8S5Q4X3</accession>
<evidence type="ECO:0000313" key="2">
    <source>
        <dbReference type="EMBL" id="DAE14122.1"/>
    </source>
</evidence>
<reference evidence="2" key="1">
    <citation type="journal article" date="2021" name="Proc. Natl. Acad. Sci. U.S.A.">
        <title>A Catalog of Tens of Thousands of Viruses from Human Metagenomes Reveals Hidden Associations with Chronic Diseases.</title>
        <authorList>
            <person name="Tisza M.J."/>
            <person name="Buck C.B."/>
        </authorList>
    </citation>
    <scope>NUCLEOTIDE SEQUENCE</scope>
    <source>
        <strain evidence="2">Ctlwr10</strain>
    </source>
</reference>
<dbReference type="EMBL" id="BK015575">
    <property type="protein sequence ID" value="DAE14122.1"/>
    <property type="molecule type" value="Genomic_DNA"/>
</dbReference>
<evidence type="ECO:0000259" key="1">
    <source>
        <dbReference type="Pfam" id="PF18832"/>
    </source>
</evidence>
<sequence>MSKKLDRSSGGIEITGHKGTWYVIDEGDYKITPDVDGKPETLTAHLFLLESELYGDEAACLIVNEEKQIVLEDVWNGFDDLEDAGWEEVRKIECPVCKGEFLREDMTFTRDCHGITFRLVCFGCYEKVMAKGYDGAYYTEADECIEEDY</sequence>
<dbReference type="InterPro" id="IPR041258">
    <property type="entry name" value="LPD18"/>
</dbReference>
<name>A0A8S5Q4X3_9CAUD</name>
<protein>
    <submittedName>
        <fullName evidence="2">Large polyvalent protein-associated domain 18</fullName>
    </submittedName>
</protein>